<reference evidence="1 2" key="1">
    <citation type="journal article" date="2022" name="DNA Res.">
        <title>Chromosomal-level genome assembly of the orchid tree Bauhinia variegata (Leguminosae; Cercidoideae) supports the allotetraploid origin hypothesis of Bauhinia.</title>
        <authorList>
            <person name="Zhong Y."/>
            <person name="Chen Y."/>
            <person name="Zheng D."/>
            <person name="Pang J."/>
            <person name="Liu Y."/>
            <person name="Luo S."/>
            <person name="Meng S."/>
            <person name="Qian L."/>
            <person name="Wei D."/>
            <person name="Dai S."/>
            <person name="Zhou R."/>
        </authorList>
    </citation>
    <scope>NUCLEOTIDE SEQUENCE [LARGE SCALE GENOMIC DNA]</scope>
    <source>
        <strain evidence="1">BV-YZ2020</strain>
    </source>
</reference>
<sequence>MLMPNDIMPSATERSFSDDHLFQDSLSSGNSSKQIVVVMDDMTEFDRETLQRTLDNVVCCYSRVCCHSSCGHAMA</sequence>
<protein>
    <submittedName>
        <fullName evidence="1">Uncharacterized protein</fullName>
    </submittedName>
</protein>
<accession>A0ACB9MVG5</accession>
<dbReference type="Proteomes" id="UP000828941">
    <property type="component" value="Chromosome 8"/>
</dbReference>
<name>A0ACB9MVG5_BAUVA</name>
<dbReference type="EMBL" id="CM039433">
    <property type="protein sequence ID" value="KAI4328072.1"/>
    <property type="molecule type" value="Genomic_DNA"/>
</dbReference>
<proteinExistence type="predicted"/>
<keyword evidence="2" id="KW-1185">Reference proteome</keyword>
<organism evidence="1 2">
    <name type="scientific">Bauhinia variegata</name>
    <name type="common">Purple orchid tree</name>
    <name type="synonym">Phanera variegata</name>
    <dbReference type="NCBI Taxonomy" id="167791"/>
    <lineage>
        <taxon>Eukaryota</taxon>
        <taxon>Viridiplantae</taxon>
        <taxon>Streptophyta</taxon>
        <taxon>Embryophyta</taxon>
        <taxon>Tracheophyta</taxon>
        <taxon>Spermatophyta</taxon>
        <taxon>Magnoliopsida</taxon>
        <taxon>eudicotyledons</taxon>
        <taxon>Gunneridae</taxon>
        <taxon>Pentapetalae</taxon>
        <taxon>rosids</taxon>
        <taxon>fabids</taxon>
        <taxon>Fabales</taxon>
        <taxon>Fabaceae</taxon>
        <taxon>Cercidoideae</taxon>
        <taxon>Cercideae</taxon>
        <taxon>Bauhiniinae</taxon>
        <taxon>Bauhinia</taxon>
    </lineage>
</organism>
<gene>
    <name evidence="1" type="ORF">L6164_020463</name>
</gene>
<evidence type="ECO:0000313" key="1">
    <source>
        <dbReference type="EMBL" id="KAI4328072.1"/>
    </source>
</evidence>
<comment type="caution">
    <text evidence="1">The sequence shown here is derived from an EMBL/GenBank/DDBJ whole genome shotgun (WGS) entry which is preliminary data.</text>
</comment>
<evidence type="ECO:0000313" key="2">
    <source>
        <dbReference type="Proteomes" id="UP000828941"/>
    </source>
</evidence>